<evidence type="ECO:0000313" key="1">
    <source>
        <dbReference type="EMBL" id="KAH8102874.1"/>
    </source>
</evidence>
<dbReference type="AlphaFoldDB" id="A0A8K0UT70"/>
<reference evidence="1" key="1">
    <citation type="journal article" date="2021" name="New Phytol.">
        <title>Evolutionary innovations through gain and loss of genes in the ectomycorrhizal Boletales.</title>
        <authorList>
            <person name="Wu G."/>
            <person name="Miyauchi S."/>
            <person name="Morin E."/>
            <person name="Kuo A."/>
            <person name="Drula E."/>
            <person name="Varga T."/>
            <person name="Kohler A."/>
            <person name="Feng B."/>
            <person name="Cao Y."/>
            <person name="Lipzen A."/>
            <person name="Daum C."/>
            <person name="Hundley H."/>
            <person name="Pangilinan J."/>
            <person name="Johnson J."/>
            <person name="Barry K."/>
            <person name="LaButti K."/>
            <person name="Ng V."/>
            <person name="Ahrendt S."/>
            <person name="Min B."/>
            <person name="Choi I.G."/>
            <person name="Park H."/>
            <person name="Plett J.M."/>
            <person name="Magnuson J."/>
            <person name="Spatafora J.W."/>
            <person name="Nagy L.G."/>
            <person name="Henrissat B."/>
            <person name="Grigoriev I.V."/>
            <person name="Yang Z.L."/>
            <person name="Xu J."/>
            <person name="Martin F.M."/>
        </authorList>
    </citation>
    <scope>NUCLEOTIDE SEQUENCE</scope>
    <source>
        <strain evidence="1">KKN 215</strain>
    </source>
</reference>
<evidence type="ECO:0000313" key="2">
    <source>
        <dbReference type="Proteomes" id="UP000813824"/>
    </source>
</evidence>
<protein>
    <submittedName>
        <fullName evidence="1">Uncharacterized protein</fullName>
    </submittedName>
</protein>
<dbReference type="Proteomes" id="UP000813824">
    <property type="component" value="Unassembled WGS sequence"/>
</dbReference>
<name>A0A8K0UT70_9AGAR</name>
<proteinExistence type="predicted"/>
<keyword evidence="2" id="KW-1185">Reference proteome</keyword>
<gene>
    <name evidence="1" type="ORF">BXZ70DRAFT_756145</name>
</gene>
<dbReference type="EMBL" id="JAEVFJ010000008">
    <property type="protein sequence ID" value="KAH8102874.1"/>
    <property type="molecule type" value="Genomic_DNA"/>
</dbReference>
<organism evidence="1 2">
    <name type="scientific">Cristinia sonorae</name>
    <dbReference type="NCBI Taxonomy" id="1940300"/>
    <lineage>
        <taxon>Eukaryota</taxon>
        <taxon>Fungi</taxon>
        <taxon>Dikarya</taxon>
        <taxon>Basidiomycota</taxon>
        <taxon>Agaricomycotina</taxon>
        <taxon>Agaricomycetes</taxon>
        <taxon>Agaricomycetidae</taxon>
        <taxon>Agaricales</taxon>
        <taxon>Pleurotineae</taxon>
        <taxon>Stephanosporaceae</taxon>
        <taxon>Cristinia</taxon>
    </lineage>
</organism>
<comment type="caution">
    <text evidence="1">The sequence shown here is derived from an EMBL/GenBank/DDBJ whole genome shotgun (WGS) entry which is preliminary data.</text>
</comment>
<sequence>MLYKRLYTRLKEVVTWSSTSRESPSKANTSNVMVLDFDVLYLIMVALRSSSRGSLLPLMQTCATLYRAGIPLLLRGPLPIGNSCSDSVLNFLLQDSSRLRYLRDLRVVPFRPPLSNSLETEVWRTQFTQVLAGTVRSLKRLHIECFQKEYHYALLDAADSLLELEELVIDSMDRRVEAMLMNMRSPIRSVSLSHRAGNLAPIPILERFSDTLTTVTLNCPIFTHRGIRFPRVHTLNLRTSCYFENDVEGMYGSFPNVVHLSMHATSAPSVSSVYEVHRQNTDGEHRGWSDLQSLSCSAQYYYAAGLACKAKYWMDANLDSRSITYFHDVLRKVQPSYLQLHFIPRHTTTELLADSLCVANLVHLDLSVEAWLYEQGVQHFLECLATSINSLGPIRFLRLHILYSHAPYILQKEFRTVSLKELSQLLARSNPQLSFISLCLTCNSFEKDQWSYWQVVPGEHGAIVEMLGDGRGDQMEHAIGFR</sequence>
<accession>A0A8K0UT70</accession>